<organism evidence="7 8">
    <name type="scientific">Cyanidium caldarium</name>
    <name type="common">Red alga</name>
    <dbReference type="NCBI Taxonomy" id="2771"/>
    <lineage>
        <taxon>Eukaryota</taxon>
        <taxon>Rhodophyta</taxon>
        <taxon>Bangiophyceae</taxon>
        <taxon>Cyanidiales</taxon>
        <taxon>Cyanidiaceae</taxon>
        <taxon>Cyanidium</taxon>
    </lineage>
</organism>
<dbReference type="Proteomes" id="UP001301350">
    <property type="component" value="Unassembled WGS sequence"/>
</dbReference>
<evidence type="ECO:0000256" key="6">
    <source>
        <dbReference type="ARBA" id="ARBA00023274"/>
    </source>
</evidence>
<reference evidence="7 8" key="1">
    <citation type="submission" date="2022-07" db="EMBL/GenBank/DDBJ databases">
        <title>Genome-wide signatures of adaptation to extreme environments.</title>
        <authorList>
            <person name="Cho C.H."/>
            <person name="Yoon H.S."/>
        </authorList>
    </citation>
    <scope>NUCLEOTIDE SEQUENCE [LARGE SCALE GENOMIC DNA]</scope>
    <source>
        <strain evidence="7 8">DBV 063 E5</strain>
    </source>
</reference>
<sequence length="81" mass="9496">MLSRTLALLRWRAAPPRRGLWHAKHRPRGHYKGNRCRPTGWHTRKGGYVVDHRHKVASFEFPTVPDDFPLKPYVAIDLSKK</sequence>
<gene>
    <name evidence="7" type="ORF">CDCA_CDCA10G2885</name>
</gene>
<evidence type="ECO:0000256" key="4">
    <source>
        <dbReference type="ARBA" id="ARBA00022980"/>
    </source>
</evidence>
<accession>A0AAV9IXN4</accession>
<keyword evidence="4" id="KW-0689">Ribosomal protein</keyword>
<proteinExistence type="inferred from homology"/>
<comment type="similarity">
    <text evidence="2">Belongs to the mitochondrion-specific ribosomal protein mL41 family.</text>
</comment>
<evidence type="ECO:0000313" key="8">
    <source>
        <dbReference type="Proteomes" id="UP001301350"/>
    </source>
</evidence>
<dbReference type="GO" id="GO:0005762">
    <property type="term" value="C:mitochondrial large ribosomal subunit"/>
    <property type="evidence" value="ECO:0007669"/>
    <property type="project" value="InterPro"/>
</dbReference>
<dbReference type="GO" id="GO:0003735">
    <property type="term" value="F:structural constituent of ribosome"/>
    <property type="evidence" value="ECO:0007669"/>
    <property type="project" value="InterPro"/>
</dbReference>
<name>A0AAV9IXN4_CYACA</name>
<evidence type="ECO:0000313" key="7">
    <source>
        <dbReference type="EMBL" id="KAK4536860.1"/>
    </source>
</evidence>
<evidence type="ECO:0000256" key="5">
    <source>
        <dbReference type="ARBA" id="ARBA00023128"/>
    </source>
</evidence>
<protein>
    <submittedName>
        <fullName evidence="7">Uncharacterized protein</fullName>
    </submittedName>
</protein>
<dbReference type="AlphaFoldDB" id="A0AAV9IXN4"/>
<evidence type="ECO:0000256" key="1">
    <source>
        <dbReference type="ARBA" id="ARBA00004173"/>
    </source>
</evidence>
<evidence type="ECO:0000256" key="3">
    <source>
        <dbReference type="ARBA" id="ARBA00022946"/>
    </source>
</evidence>
<dbReference type="PANTHER" id="PTHR21338">
    <property type="entry name" value="MITOCHONDRIAL RIBOSOMAL PROTEIN L41"/>
    <property type="match status" value="1"/>
</dbReference>
<dbReference type="EMBL" id="JANCYW010000010">
    <property type="protein sequence ID" value="KAK4536860.1"/>
    <property type="molecule type" value="Genomic_DNA"/>
</dbReference>
<comment type="caution">
    <text evidence="7">The sequence shown here is derived from an EMBL/GenBank/DDBJ whole genome shotgun (WGS) entry which is preliminary data.</text>
</comment>
<keyword evidence="8" id="KW-1185">Reference proteome</keyword>
<dbReference type="PANTHER" id="PTHR21338:SF0">
    <property type="entry name" value="LARGE RIBOSOMAL SUBUNIT PROTEIN ML41"/>
    <property type="match status" value="1"/>
</dbReference>
<dbReference type="InterPro" id="IPR019189">
    <property type="entry name" value="Ribosomal_mL41"/>
</dbReference>
<comment type="subcellular location">
    <subcellularLocation>
        <location evidence="1">Mitochondrion</location>
    </subcellularLocation>
</comment>
<keyword evidence="6" id="KW-0687">Ribonucleoprotein</keyword>
<keyword evidence="5" id="KW-0496">Mitochondrion</keyword>
<keyword evidence="3" id="KW-0809">Transit peptide</keyword>
<dbReference type="GO" id="GO:0006412">
    <property type="term" value="P:translation"/>
    <property type="evidence" value="ECO:0007669"/>
    <property type="project" value="TreeGrafter"/>
</dbReference>
<dbReference type="Pfam" id="PF09809">
    <property type="entry name" value="MRP-L27"/>
    <property type="match status" value="1"/>
</dbReference>
<evidence type="ECO:0000256" key="2">
    <source>
        <dbReference type="ARBA" id="ARBA00010152"/>
    </source>
</evidence>